<organism evidence="1 2">
    <name type="scientific">Paraphaeosphaeria sporulosa</name>
    <dbReference type="NCBI Taxonomy" id="1460663"/>
    <lineage>
        <taxon>Eukaryota</taxon>
        <taxon>Fungi</taxon>
        <taxon>Dikarya</taxon>
        <taxon>Ascomycota</taxon>
        <taxon>Pezizomycotina</taxon>
        <taxon>Dothideomycetes</taxon>
        <taxon>Pleosporomycetidae</taxon>
        <taxon>Pleosporales</taxon>
        <taxon>Massarineae</taxon>
        <taxon>Didymosphaeriaceae</taxon>
        <taxon>Paraphaeosphaeria</taxon>
    </lineage>
</organism>
<dbReference type="GeneID" id="28766486"/>
<name>A0A177CE40_9PLEO</name>
<dbReference type="EMBL" id="KV441553">
    <property type="protein sequence ID" value="OAG05069.1"/>
    <property type="molecule type" value="Genomic_DNA"/>
</dbReference>
<protein>
    <submittedName>
        <fullName evidence="1">Uncharacterized protein</fullName>
    </submittedName>
</protein>
<dbReference type="PANTHER" id="PTHR42085:SF2">
    <property type="entry name" value="F-BOX DOMAIN-CONTAINING PROTEIN"/>
    <property type="match status" value="1"/>
</dbReference>
<dbReference type="InParanoid" id="A0A177CE40"/>
<gene>
    <name evidence="1" type="ORF">CC84DRAFT_1218456</name>
</gene>
<dbReference type="InterPro" id="IPR038883">
    <property type="entry name" value="AN11006-like"/>
</dbReference>
<accession>A0A177CE40</accession>
<dbReference type="AlphaFoldDB" id="A0A177CE40"/>
<proteinExistence type="predicted"/>
<evidence type="ECO:0000313" key="1">
    <source>
        <dbReference type="EMBL" id="OAG05069.1"/>
    </source>
</evidence>
<dbReference type="RefSeq" id="XP_018035434.1">
    <property type="nucleotide sequence ID" value="XM_018183000.1"/>
</dbReference>
<dbReference type="PANTHER" id="PTHR42085">
    <property type="entry name" value="F-BOX DOMAIN-CONTAINING PROTEIN"/>
    <property type="match status" value="1"/>
</dbReference>
<evidence type="ECO:0000313" key="2">
    <source>
        <dbReference type="Proteomes" id="UP000077069"/>
    </source>
</evidence>
<dbReference type="Proteomes" id="UP000077069">
    <property type="component" value="Unassembled WGS sequence"/>
</dbReference>
<sequence length="240" mass="26838">MPAELRVMVYEALVVGSEPITVLREEQTNETHQLDLSLLRVNRQIHDEAAAVFYCKNTFCIRPGKGKDVCGGVPAPRYLHLVRHLKVEGFLHPDTPGKAWAKKQGGLGQDGDGNQENERYISILTTLLPQLRNLHTIHLTITPPDRLSSKSVLAALLPLKHALPSILASLSPLVPILLSFEFDDCYCRLRVSPEFLRKDCLVLLPLTRATTRLFFNDSEIPHFTTQPSQDFVQISHMGSG</sequence>
<reference evidence="1 2" key="1">
    <citation type="submission" date="2016-05" db="EMBL/GenBank/DDBJ databases">
        <title>Comparative analysis of secretome profiles of manganese(II)-oxidizing ascomycete fungi.</title>
        <authorList>
            <consortium name="DOE Joint Genome Institute"/>
            <person name="Zeiner C.A."/>
            <person name="Purvine S.O."/>
            <person name="Zink E.M."/>
            <person name="Wu S."/>
            <person name="Pasa-Tolic L."/>
            <person name="Chaput D.L."/>
            <person name="Haridas S."/>
            <person name="Grigoriev I.V."/>
            <person name="Santelli C.M."/>
            <person name="Hansel C.M."/>
        </authorList>
    </citation>
    <scope>NUCLEOTIDE SEQUENCE [LARGE SCALE GENOMIC DNA]</scope>
    <source>
        <strain evidence="1 2">AP3s5-JAC2a</strain>
    </source>
</reference>
<keyword evidence="2" id="KW-1185">Reference proteome</keyword>
<dbReference type="OrthoDB" id="62952at2759"/>